<evidence type="ECO:0000313" key="1">
    <source>
        <dbReference type="EMBL" id="MBK7422092.1"/>
    </source>
</evidence>
<dbReference type="AlphaFoldDB" id="A0A9D7F4X2"/>
<evidence type="ECO:0000313" key="2">
    <source>
        <dbReference type="Proteomes" id="UP000886602"/>
    </source>
</evidence>
<dbReference type="EMBL" id="JADJNC010000004">
    <property type="protein sequence ID" value="MBK7422092.1"/>
    <property type="molecule type" value="Genomic_DNA"/>
</dbReference>
<gene>
    <name evidence="1" type="ORF">IPJ48_02755</name>
</gene>
<protein>
    <submittedName>
        <fullName evidence="1">Uncharacterized protein</fullName>
    </submittedName>
</protein>
<name>A0A9D7F4X2_9RHOO</name>
<proteinExistence type="predicted"/>
<reference evidence="1" key="1">
    <citation type="submission" date="2020-10" db="EMBL/GenBank/DDBJ databases">
        <title>Connecting structure to function with the recovery of over 1000 high-quality activated sludge metagenome-assembled genomes encoding full-length rRNA genes using long-read sequencing.</title>
        <authorList>
            <person name="Singleton C.M."/>
            <person name="Petriglieri F."/>
            <person name="Kristensen J.M."/>
            <person name="Kirkegaard R.H."/>
            <person name="Michaelsen T.Y."/>
            <person name="Andersen M.H."/>
            <person name="Karst S.M."/>
            <person name="Dueholm M.S."/>
            <person name="Nielsen P.H."/>
            <person name="Albertsen M."/>
        </authorList>
    </citation>
    <scope>NUCLEOTIDE SEQUENCE</scope>
    <source>
        <strain evidence="1">EsbW_18-Q3-R4-48_MAXAC.044</strain>
    </source>
</reference>
<sequence length="171" mass="18772">MAAVFCESLPHDLAAPVFHTPCRSGHKLQPGPYAAFRYSSRLFAGDWIGTGADDQLCFIRLQPDGNGTVLVSSASGDWLGARIRWRNQRQSLVLIEVSPEVSLFPAEPARRLMPLSGLTLRSGINQTLQLKPGERSPVCELQLHNRVLSRSEQAGILLDSPADVRKSDGRK</sequence>
<accession>A0A9D7F4X2</accession>
<dbReference type="Proteomes" id="UP000886602">
    <property type="component" value="Unassembled WGS sequence"/>
</dbReference>
<organism evidence="1 2">
    <name type="scientific">Candidatus Propionivibrio dominans</name>
    <dbReference type="NCBI Taxonomy" id="2954373"/>
    <lineage>
        <taxon>Bacteria</taxon>
        <taxon>Pseudomonadati</taxon>
        <taxon>Pseudomonadota</taxon>
        <taxon>Betaproteobacteria</taxon>
        <taxon>Rhodocyclales</taxon>
        <taxon>Rhodocyclaceae</taxon>
        <taxon>Propionivibrio</taxon>
    </lineage>
</organism>
<comment type="caution">
    <text evidence="1">The sequence shown here is derived from an EMBL/GenBank/DDBJ whole genome shotgun (WGS) entry which is preliminary data.</text>
</comment>